<dbReference type="Proteomes" id="UP000193920">
    <property type="component" value="Unassembled WGS sequence"/>
</dbReference>
<keyword evidence="1" id="KW-0812">Transmembrane</keyword>
<keyword evidence="1" id="KW-1133">Transmembrane helix</keyword>
<dbReference type="STRING" id="1754190.A0A1Y2B540"/>
<proteinExistence type="predicted"/>
<protein>
    <submittedName>
        <fullName evidence="2">Uncharacterized protein</fullName>
    </submittedName>
</protein>
<dbReference type="PANTHER" id="PTHR31649">
    <property type="entry name" value="AGAP009604-PA"/>
    <property type="match status" value="1"/>
</dbReference>
<dbReference type="OrthoDB" id="2148895at2759"/>
<dbReference type="PANTHER" id="PTHR31649:SF1">
    <property type="entry name" value="FARNESOIC ACID O-METHYL TRANSFERASE DOMAIN-CONTAINING PROTEIN"/>
    <property type="match status" value="1"/>
</dbReference>
<gene>
    <name evidence="2" type="ORF">LY90DRAFT_705534</name>
</gene>
<name>A0A1Y2B540_9FUNG</name>
<evidence type="ECO:0000256" key="1">
    <source>
        <dbReference type="SAM" id="Phobius"/>
    </source>
</evidence>
<dbReference type="SMART" id="SM00696">
    <property type="entry name" value="DM9"/>
    <property type="match status" value="2"/>
</dbReference>
<organism evidence="2 3">
    <name type="scientific">Neocallimastix californiae</name>
    <dbReference type="NCBI Taxonomy" id="1754190"/>
    <lineage>
        <taxon>Eukaryota</taxon>
        <taxon>Fungi</taxon>
        <taxon>Fungi incertae sedis</taxon>
        <taxon>Chytridiomycota</taxon>
        <taxon>Chytridiomycota incertae sedis</taxon>
        <taxon>Neocallimastigomycetes</taxon>
        <taxon>Neocallimastigales</taxon>
        <taxon>Neocallimastigaceae</taxon>
        <taxon>Neocallimastix</taxon>
    </lineage>
</organism>
<comment type="caution">
    <text evidence="2">The sequence shown here is derived from an EMBL/GenBank/DDBJ whole genome shotgun (WGS) entry which is preliminary data.</text>
</comment>
<dbReference type="Pfam" id="PF11901">
    <property type="entry name" value="DM9"/>
    <property type="match status" value="1"/>
</dbReference>
<dbReference type="EMBL" id="MCOG01000179">
    <property type="protein sequence ID" value="ORY29597.1"/>
    <property type="molecule type" value="Genomic_DNA"/>
</dbReference>
<keyword evidence="1" id="KW-0472">Membrane</keyword>
<accession>A0A1Y2B540</accession>
<sequence length="228" mass="25486">MADNDEWEYVTDDEGDFIEDENGNILTPQEAEQRGLVTRANDDGTTDRGLGKNILIGGAILGGLYILNKQLKKKKRVKKANPDNVPYKWVRWNGTAPANTVSSKNSLGKTFIIARGKVEDGIHPGYADPATKKLYTSFGGNEVVVKDFEVLTCPQGKLTWIKCNNPKDIGAKAVIGGYEKDDTPVYVCKCMRDNVAYYGKTYKNGYCAYYGYDGKEWKVNDFEYLAYN</sequence>
<reference evidence="2 3" key="1">
    <citation type="submission" date="2016-08" db="EMBL/GenBank/DDBJ databases">
        <title>A Parts List for Fungal Cellulosomes Revealed by Comparative Genomics.</title>
        <authorList>
            <consortium name="DOE Joint Genome Institute"/>
            <person name="Haitjema C.H."/>
            <person name="Gilmore S.P."/>
            <person name="Henske J.K."/>
            <person name="Solomon K.V."/>
            <person name="De Groot R."/>
            <person name="Kuo A."/>
            <person name="Mondo S.J."/>
            <person name="Salamov A.A."/>
            <person name="Labutti K."/>
            <person name="Zhao Z."/>
            <person name="Chiniquy J."/>
            <person name="Barry K."/>
            <person name="Brewer H.M."/>
            <person name="Purvine S.O."/>
            <person name="Wright A.T."/>
            <person name="Boxma B."/>
            <person name="Van Alen T."/>
            <person name="Hackstein J.H."/>
            <person name="Baker S.E."/>
            <person name="Grigoriev I.V."/>
            <person name="O'Malley M.A."/>
        </authorList>
    </citation>
    <scope>NUCLEOTIDE SEQUENCE [LARGE SCALE GENOMIC DNA]</scope>
    <source>
        <strain evidence="2 3">G1</strain>
    </source>
</reference>
<feature type="transmembrane region" description="Helical" evidence="1">
    <location>
        <begin position="50"/>
        <end position="68"/>
    </location>
</feature>
<dbReference type="InterPro" id="IPR006616">
    <property type="entry name" value="DM9_repeat"/>
</dbReference>
<evidence type="ECO:0000313" key="2">
    <source>
        <dbReference type="EMBL" id="ORY29597.1"/>
    </source>
</evidence>
<keyword evidence="3" id="KW-1185">Reference proteome</keyword>
<dbReference type="AlphaFoldDB" id="A0A1Y2B540"/>
<evidence type="ECO:0000313" key="3">
    <source>
        <dbReference type="Proteomes" id="UP000193920"/>
    </source>
</evidence>